<dbReference type="InterPro" id="IPR015943">
    <property type="entry name" value="WD40/YVTN_repeat-like_dom_sf"/>
</dbReference>
<dbReference type="Proteomes" id="UP000008631">
    <property type="component" value="Chromosome"/>
</dbReference>
<dbReference type="EMBL" id="CP002353">
    <property type="protein sequence ID" value="ADV63480.1"/>
    <property type="molecule type" value="Genomic_DNA"/>
</dbReference>
<accession>E8R250</accession>
<dbReference type="SUPFAM" id="SSF50978">
    <property type="entry name" value="WD40 repeat-like"/>
    <property type="match status" value="1"/>
</dbReference>
<evidence type="ECO:0000256" key="5">
    <source>
        <dbReference type="PROSITE-ProRule" id="PRU00221"/>
    </source>
</evidence>
<keyword evidence="4 6" id="KW-0408">Iron</keyword>
<dbReference type="AlphaFoldDB" id="E8R250"/>
<protein>
    <submittedName>
        <fullName evidence="9">WD40 repeat, subgroup</fullName>
    </submittedName>
</protein>
<evidence type="ECO:0000313" key="9">
    <source>
        <dbReference type="EMBL" id="ADV63480.1"/>
    </source>
</evidence>
<evidence type="ECO:0000259" key="8">
    <source>
        <dbReference type="PROSITE" id="PS51007"/>
    </source>
</evidence>
<dbReference type="InterPro" id="IPR019775">
    <property type="entry name" value="WD40_repeat_CS"/>
</dbReference>
<dbReference type="HOGENOM" id="CLU_313279_0_0_0"/>
<keyword evidence="1 5" id="KW-0853">WD repeat</keyword>
<dbReference type="InterPro" id="IPR011047">
    <property type="entry name" value="Quinoprotein_ADH-like_sf"/>
</dbReference>
<evidence type="ECO:0000256" key="6">
    <source>
        <dbReference type="PROSITE-ProRule" id="PRU00433"/>
    </source>
</evidence>
<feature type="signal peptide" evidence="7">
    <location>
        <begin position="1"/>
        <end position="29"/>
    </location>
</feature>
<dbReference type="OrthoDB" id="223117at2"/>
<dbReference type="PANTHER" id="PTHR19848:SF8">
    <property type="entry name" value="F-BOX AND WD REPEAT DOMAIN CONTAINING 7"/>
    <property type="match status" value="1"/>
</dbReference>
<keyword evidence="3" id="KW-0677">Repeat</keyword>
<dbReference type="RefSeq" id="WP_013565768.1">
    <property type="nucleotide sequence ID" value="NC_014962.1"/>
</dbReference>
<dbReference type="KEGG" id="ipa:Isop_2915"/>
<dbReference type="SMART" id="SM00320">
    <property type="entry name" value="WD40"/>
    <property type="match status" value="10"/>
</dbReference>
<feature type="repeat" description="WD" evidence="5">
    <location>
        <begin position="339"/>
        <end position="375"/>
    </location>
</feature>
<keyword evidence="6" id="KW-0349">Heme</keyword>
<feature type="repeat" description="WD" evidence="5">
    <location>
        <begin position="493"/>
        <end position="534"/>
    </location>
</feature>
<dbReference type="GO" id="GO:0046872">
    <property type="term" value="F:metal ion binding"/>
    <property type="evidence" value="ECO:0007669"/>
    <property type="project" value="UniProtKB-KW"/>
</dbReference>
<dbReference type="PROSITE" id="PS00678">
    <property type="entry name" value="WD_REPEATS_1"/>
    <property type="match status" value="1"/>
</dbReference>
<dbReference type="SUPFAM" id="SSF50998">
    <property type="entry name" value="Quinoprotein alcohol dehydrogenase-like"/>
    <property type="match status" value="1"/>
</dbReference>
<keyword evidence="2 6" id="KW-0479">Metal-binding</keyword>
<organism evidence="9 10">
    <name type="scientific">Isosphaera pallida (strain ATCC 43644 / DSM 9630 / IS1B)</name>
    <dbReference type="NCBI Taxonomy" id="575540"/>
    <lineage>
        <taxon>Bacteria</taxon>
        <taxon>Pseudomonadati</taxon>
        <taxon>Planctomycetota</taxon>
        <taxon>Planctomycetia</taxon>
        <taxon>Isosphaerales</taxon>
        <taxon>Isosphaeraceae</taxon>
        <taxon>Isosphaera</taxon>
    </lineage>
</organism>
<feature type="repeat" description="WD" evidence="5">
    <location>
        <begin position="705"/>
        <end position="746"/>
    </location>
</feature>
<sequence>MRFMNGAKAISAWVFWMMMSLGMGVAAVAGFDDPPNAIAIEPPPAGQTVGYAETIADLLDGKCVACHNSLVAEGRLNLETYAGLLKGGKRGPSIVPGKADQSPLFLMGSHRMEPVMPPKEKAKDYPALTPAEVGLLKAWIDAGAIDDSDPDGETTKPAIELGTLPPGLNPVLALDFAPGHDLLAIGRANVVTIVEPRSGVEALTLGGHLDYVGAIRFSPDGSLLASGSYRTALLHRTPRLFRGPTLDGAANPPSRLIALPGNGQANPNVVAAVEPGGAIRVWSGDGQSRTLDPGGPPLDLAAAVWTTPAGRLQTLVLVGNENGVIRLLDLAEGNVWATLKGHNGPARAVAILHDDQGQPRGFVAGGDDGTLRFWNAPAFDFAAPPAEPIAVEPSASLAGEQGAIRVLASAPGSRWLISGGADGTIRLRDPLDGQPQGERIRPFDGQPIRALSLVATKAGALAVALGDAGEFAALLALPTPHSPTPCVPIVHRLDGHLVKVTAAALAEDGRRLVTTDEAGGVKLWSLDPERLLQDARLTTTNNAPASSAASLGEVPAIRGEMVWSHRAVSPEGRPTGPPSATTAATFLSDGRVAVAGTDNAVRLTEVQGDWEQFRVFEDHAGRVLALDFDPTGGLLAVGGGDPSRSGELVVWEVGKGMVVLRSEETHSDTVFAVRFSPDGRLLASGGADKFLKVTRLEDGKIIRSYEGHTHHVLGVDWKSDGRQLASSGGDSVVKVWSFDTGEQIRTCQAAGKQITALDWLPGGPLIAGASGDRQARLWNADNGQVTRGFGGSSEYLHCLAVGEEGGLIAAGADDGTVMVWKTDDAAVLRRLGDRR</sequence>
<feature type="chain" id="PRO_5003229395" evidence="7">
    <location>
        <begin position="30"/>
        <end position="835"/>
    </location>
</feature>
<dbReference type="PROSITE" id="PS50294">
    <property type="entry name" value="WD_REPEATS_REGION"/>
    <property type="match status" value="2"/>
</dbReference>
<name>E8R250_ISOPI</name>
<dbReference type="InterPro" id="IPR001680">
    <property type="entry name" value="WD40_rpt"/>
</dbReference>
<evidence type="ECO:0000256" key="7">
    <source>
        <dbReference type="SAM" id="SignalP"/>
    </source>
</evidence>
<dbReference type="PROSITE" id="PS50082">
    <property type="entry name" value="WD_REPEATS_2"/>
    <property type="match status" value="6"/>
</dbReference>
<evidence type="ECO:0000256" key="1">
    <source>
        <dbReference type="ARBA" id="ARBA00022574"/>
    </source>
</evidence>
<evidence type="ECO:0000313" key="10">
    <source>
        <dbReference type="Proteomes" id="UP000008631"/>
    </source>
</evidence>
<evidence type="ECO:0000256" key="4">
    <source>
        <dbReference type="ARBA" id="ARBA00023004"/>
    </source>
</evidence>
<feature type="repeat" description="WD" evidence="5">
    <location>
        <begin position="663"/>
        <end position="704"/>
    </location>
</feature>
<feature type="domain" description="Cytochrome c" evidence="8">
    <location>
        <begin position="50"/>
        <end position="144"/>
    </location>
</feature>
<dbReference type="Pfam" id="PF00400">
    <property type="entry name" value="WD40"/>
    <property type="match status" value="9"/>
</dbReference>
<keyword evidence="10" id="KW-1185">Reference proteome</keyword>
<feature type="repeat" description="WD" evidence="5">
    <location>
        <begin position="789"/>
        <end position="830"/>
    </location>
</feature>
<reference key="1">
    <citation type="submission" date="2010-11" db="EMBL/GenBank/DDBJ databases">
        <title>The complete sequence of chromosome of Isophaera pallida ATCC 43644.</title>
        <authorList>
            <consortium name="US DOE Joint Genome Institute (JGI-PGF)"/>
            <person name="Lucas S."/>
            <person name="Copeland A."/>
            <person name="Lapidus A."/>
            <person name="Bruce D."/>
            <person name="Goodwin L."/>
            <person name="Pitluck S."/>
            <person name="Kyrpides N."/>
            <person name="Mavromatis K."/>
            <person name="Pagani I."/>
            <person name="Ivanova N."/>
            <person name="Saunders E."/>
            <person name="Brettin T."/>
            <person name="Detter J.C."/>
            <person name="Han C."/>
            <person name="Tapia R."/>
            <person name="Land M."/>
            <person name="Hauser L."/>
            <person name="Markowitz V."/>
            <person name="Cheng J.-F."/>
            <person name="Hugenholtz P."/>
            <person name="Woyke T."/>
            <person name="Wu D."/>
            <person name="Eisen J.A."/>
        </authorList>
    </citation>
    <scope>NUCLEOTIDE SEQUENCE</scope>
    <source>
        <strain>ATCC 43644</strain>
    </source>
</reference>
<dbReference type="Pfam" id="PF07635">
    <property type="entry name" value="PSCyt1"/>
    <property type="match status" value="1"/>
</dbReference>
<dbReference type="STRING" id="575540.Isop_2915"/>
<keyword evidence="7" id="KW-0732">Signal</keyword>
<dbReference type="InterPro" id="IPR011429">
    <property type="entry name" value="Cyt_c_Planctomycete-type"/>
</dbReference>
<evidence type="ECO:0000256" key="3">
    <source>
        <dbReference type="ARBA" id="ARBA00022737"/>
    </source>
</evidence>
<dbReference type="InterPro" id="IPR009056">
    <property type="entry name" value="Cyt_c-like_dom"/>
</dbReference>
<evidence type="ECO:0000256" key="2">
    <source>
        <dbReference type="ARBA" id="ARBA00022723"/>
    </source>
</evidence>
<dbReference type="eggNOG" id="COG2319">
    <property type="taxonomic scope" value="Bacteria"/>
</dbReference>
<dbReference type="PROSITE" id="PS51007">
    <property type="entry name" value="CYTC"/>
    <property type="match status" value="1"/>
</dbReference>
<gene>
    <name evidence="9" type="ordered locus">Isop_2915</name>
</gene>
<dbReference type="PANTHER" id="PTHR19848">
    <property type="entry name" value="WD40 REPEAT PROTEIN"/>
    <property type="match status" value="1"/>
</dbReference>
<dbReference type="CDD" id="cd00200">
    <property type="entry name" value="WD40"/>
    <property type="match status" value="1"/>
</dbReference>
<dbReference type="GO" id="GO:0009055">
    <property type="term" value="F:electron transfer activity"/>
    <property type="evidence" value="ECO:0007669"/>
    <property type="project" value="InterPro"/>
</dbReference>
<dbReference type="Gene3D" id="2.130.10.10">
    <property type="entry name" value="YVTN repeat-like/Quinoprotein amine dehydrogenase"/>
    <property type="match status" value="4"/>
</dbReference>
<feature type="repeat" description="WD" evidence="5">
    <location>
        <begin position="754"/>
        <end position="788"/>
    </location>
</feature>
<dbReference type="InParanoid" id="E8R250"/>
<dbReference type="InterPro" id="IPR036322">
    <property type="entry name" value="WD40_repeat_dom_sf"/>
</dbReference>
<proteinExistence type="predicted"/>
<reference evidence="9 10" key="2">
    <citation type="journal article" date="2011" name="Stand. Genomic Sci.">
        <title>Complete genome sequence of Isosphaera pallida type strain (IS1B).</title>
        <authorList>
            <consortium name="US DOE Joint Genome Institute (JGI-PGF)"/>
            <person name="Goker M."/>
            <person name="Cleland D."/>
            <person name="Saunders E."/>
            <person name="Lapidus A."/>
            <person name="Nolan M."/>
            <person name="Lucas S."/>
            <person name="Hammon N."/>
            <person name="Deshpande S."/>
            <person name="Cheng J.F."/>
            <person name="Tapia R."/>
            <person name="Han C."/>
            <person name="Goodwin L."/>
            <person name="Pitluck S."/>
            <person name="Liolios K."/>
            <person name="Pagani I."/>
            <person name="Ivanova N."/>
            <person name="Mavromatis K."/>
            <person name="Pati A."/>
            <person name="Chen A."/>
            <person name="Palaniappan K."/>
            <person name="Land M."/>
            <person name="Hauser L."/>
            <person name="Chang Y.J."/>
            <person name="Jeffries C.D."/>
            <person name="Detter J.C."/>
            <person name="Beck B."/>
            <person name="Woyke T."/>
            <person name="Bristow J."/>
            <person name="Eisen J.A."/>
            <person name="Markowitz V."/>
            <person name="Hugenholtz P."/>
            <person name="Kyrpides N.C."/>
            <person name="Klenk H.P."/>
        </authorList>
    </citation>
    <scope>NUCLEOTIDE SEQUENCE [LARGE SCALE GENOMIC DNA]</scope>
    <source>
        <strain evidence="10">ATCC 43644 / DSM 9630 / IS1B</strain>
    </source>
</reference>
<dbReference type="GO" id="GO:0020037">
    <property type="term" value="F:heme binding"/>
    <property type="evidence" value="ECO:0007669"/>
    <property type="project" value="InterPro"/>
</dbReference>